<feature type="domain" description="Endonuclease/exonuclease/phosphatase" evidence="5">
    <location>
        <begin position="72"/>
        <end position="305"/>
    </location>
</feature>
<accession>A0ABR2KLK5</accession>
<keyword evidence="4" id="KW-0812">Transmembrane</keyword>
<evidence type="ECO:0000256" key="4">
    <source>
        <dbReference type="SAM" id="Phobius"/>
    </source>
</evidence>
<dbReference type="PANTHER" id="PTHR16320">
    <property type="entry name" value="SPHINGOMYELINASE FAMILY MEMBER"/>
    <property type="match status" value="1"/>
</dbReference>
<dbReference type="InterPro" id="IPR038772">
    <property type="entry name" value="Sph/SMPD2-like"/>
</dbReference>
<evidence type="ECO:0000313" key="7">
    <source>
        <dbReference type="Proteomes" id="UP001470230"/>
    </source>
</evidence>
<name>A0ABR2KLK5_9EUKA</name>
<evidence type="ECO:0000256" key="3">
    <source>
        <dbReference type="ARBA" id="ARBA00022801"/>
    </source>
</evidence>
<keyword evidence="7" id="KW-1185">Reference proteome</keyword>
<dbReference type="CDD" id="cd09078">
    <property type="entry name" value="nSMase"/>
    <property type="match status" value="1"/>
</dbReference>
<gene>
    <name evidence="6" type="ORF">M9Y10_029242</name>
</gene>
<evidence type="ECO:0000313" key="6">
    <source>
        <dbReference type="EMBL" id="KAK8892020.1"/>
    </source>
</evidence>
<proteinExistence type="inferred from homology"/>
<evidence type="ECO:0000256" key="1">
    <source>
        <dbReference type="ARBA" id="ARBA00006335"/>
    </source>
</evidence>
<comment type="caution">
    <text evidence="6">The sequence shown here is derived from an EMBL/GenBank/DDBJ whole genome shotgun (WGS) entry which is preliminary data.</text>
</comment>
<dbReference type="InterPro" id="IPR017766">
    <property type="entry name" value="Sphingomyelinase/PLipase_C"/>
</dbReference>
<keyword evidence="4" id="KW-0472">Membrane</keyword>
<dbReference type="Gene3D" id="3.60.10.10">
    <property type="entry name" value="Endonuclease/exonuclease/phosphatase"/>
    <property type="match status" value="1"/>
</dbReference>
<dbReference type="Proteomes" id="UP001470230">
    <property type="component" value="Unassembled WGS sequence"/>
</dbReference>
<evidence type="ECO:0000256" key="2">
    <source>
        <dbReference type="ARBA" id="ARBA00012369"/>
    </source>
</evidence>
<dbReference type="SUPFAM" id="SSF56219">
    <property type="entry name" value="DNase I-like"/>
    <property type="match status" value="1"/>
</dbReference>
<dbReference type="EC" id="3.1.4.12" evidence="2"/>
<feature type="transmembrane region" description="Helical" evidence="4">
    <location>
        <begin position="6"/>
        <end position="25"/>
    </location>
</feature>
<comment type="similarity">
    <text evidence="1">Belongs to the neutral sphingomyelinase family.</text>
</comment>
<dbReference type="InterPro" id="IPR036691">
    <property type="entry name" value="Endo/exonu/phosph_ase_sf"/>
</dbReference>
<dbReference type="InterPro" id="IPR005135">
    <property type="entry name" value="Endo/exonuclease/phosphatase"/>
</dbReference>
<evidence type="ECO:0000259" key="5">
    <source>
        <dbReference type="Pfam" id="PF03372"/>
    </source>
</evidence>
<keyword evidence="3" id="KW-0378">Hydrolase</keyword>
<sequence>MEVVELIAYILIAIVGSFLCFLLTLKLINRSCYGKEVTANARQDPTVKTDQLRFLLYNVKWRPSIARRGSNEYANERAEILANQLLNSNYDVICLNEAYSYIGSPTVPFIKKMKEKGYVYCKRLPPTTIFSFEVIDSGVVVLSKYPILATDSLTYELNVGGDMMIAKGMLYVRIQTGPGTHCHVFATHLQANHKGSYQECKTVRFSQLYAYVSLLKRKATDGQPVILIGDLNVNAFAPKSSESSKALTEYNRLIKTISIDSFTLTDALYHSEGSHQITYGIPDEKKLTPKDDLNSRQCTDYIFVYSRDDGQYVVDECDCKVTKFTVDGNKNFTQLSDHYGLSCNIRFYLIQNNA</sequence>
<protein>
    <recommendedName>
        <fullName evidence="2">sphingomyelin phosphodiesterase</fullName>
        <ecNumber evidence="2">3.1.4.12</ecNumber>
    </recommendedName>
</protein>
<dbReference type="PANTHER" id="PTHR16320:SF1">
    <property type="entry name" value="SPHINGOMYELINASE DDB_G0288017"/>
    <property type="match status" value="1"/>
</dbReference>
<keyword evidence="4" id="KW-1133">Transmembrane helix</keyword>
<organism evidence="6 7">
    <name type="scientific">Tritrichomonas musculus</name>
    <dbReference type="NCBI Taxonomy" id="1915356"/>
    <lineage>
        <taxon>Eukaryota</taxon>
        <taxon>Metamonada</taxon>
        <taxon>Parabasalia</taxon>
        <taxon>Tritrichomonadida</taxon>
        <taxon>Tritrichomonadidae</taxon>
        <taxon>Tritrichomonas</taxon>
    </lineage>
</organism>
<reference evidence="6 7" key="1">
    <citation type="submission" date="2024-04" db="EMBL/GenBank/DDBJ databases">
        <title>Tritrichomonas musculus Genome.</title>
        <authorList>
            <person name="Alves-Ferreira E."/>
            <person name="Grigg M."/>
            <person name="Lorenzi H."/>
            <person name="Galac M."/>
        </authorList>
    </citation>
    <scope>NUCLEOTIDE SEQUENCE [LARGE SCALE GENOMIC DNA]</scope>
    <source>
        <strain evidence="6 7">EAF2021</strain>
    </source>
</reference>
<dbReference type="EMBL" id="JAPFFF010000004">
    <property type="protein sequence ID" value="KAK8892020.1"/>
    <property type="molecule type" value="Genomic_DNA"/>
</dbReference>
<dbReference type="Pfam" id="PF03372">
    <property type="entry name" value="Exo_endo_phos"/>
    <property type="match status" value="1"/>
</dbReference>